<evidence type="ECO:0000256" key="1">
    <source>
        <dbReference type="SAM" id="MobiDB-lite"/>
    </source>
</evidence>
<feature type="transmembrane region" description="Helical" evidence="2">
    <location>
        <begin position="164"/>
        <end position="185"/>
    </location>
</feature>
<evidence type="ECO:0000313" key="4">
    <source>
        <dbReference type="EMBL" id="KAF7349039.1"/>
    </source>
</evidence>
<dbReference type="InterPro" id="IPR045340">
    <property type="entry name" value="DUF6533"/>
</dbReference>
<keyword evidence="2" id="KW-1133">Transmembrane helix</keyword>
<name>A0A8H6XZ67_9AGAR</name>
<dbReference type="Proteomes" id="UP000620124">
    <property type="component" value="Unassembled WGS sequence"/>
</dbReference>
<comment type="caution">
    <text evidence="4">The sequence shown here is derived from an EMBL/GenBank/DDBJ whole genome shotgun (WGS) entry which is preliminary data.</text>
</comment>
<keyword evidence="2" id="KW-0812">Transmembrane</keyword>
<dbReference type="OrthoDB" id="3346251at2759"/>
<dbReference type="Pfam" id="PF20151">
    <property type="entry name" value="DUF6533"/>
    <property type="match status" value="1"/>
</dbReference>
<evidence type="ECO:0000259" key="3">
    <source>
        <dbReference type="Pfam" id="PF20151"/>
    </source>
</evidence>
<reference evidence="4" key="1">
    <citation type="submission" date="2020-05" db="EMBL/GenBank/DDBJ databases">
        <title>Mycena genomes resolve the evolution of fungal bioluminescence.</title>
        <authorList>
            <person name="Tsai I.J."/>
        </authorList>
    </citation>
    <scope>NUCLEOTIDE SEQUENCE</scope>
    <source>
        <strain evidence="4">CCC161011</strain>
    </source>
</reference>
<sequence length="332" mass="36713">MPTSVDIAGHLRVAAYAIALFDYLQSLPAEYRLYAKQKGPFNLSVACILFILVRYLGVTALIMGAFGFFYHGFTKEQCDHFYWLTPVFKLFLYLASQAILAVRTYAVSRKSPTVLRILVVLFVVCSLGEFISTFWKRIHFNTNCIFGQGSCTSGNLPGVKVASLYYVGCLVFDAVSMSITAVYLWKFSNSSRASLSRLARMMIEDGIMYFIALTAMNIVNLIFFQSRDTTLQSAASSLGFAVTMIFSSRFILNLSERARDGLSGDNSHSSRTPASGGRRQPNHTMGTRSEGPDNIVVTVVKNVITMHDMSPDDESVGQVKGEQWGTETGSMA</sequence>
<feature type="region of interest" description="Disordered" evidence="1">
    <location>
        <begin position="260"/>
        <end position="292"/>
    </location>
</feature>
<dbReference type="AlphaFoldDB" id="A0A8H6XZ67"/>
<feature type="transmembrane region" description="Helical" evidence="2">
    <location>
        <begin position="230"/>
        <end position="252"/>
    </location>
</feature>
<evidence type="ECO:0000256" key="2">
    <source>
        <dbReference type="SAM" id="Phobius"/>
    </source>
</evidence>
<dbReference type="EMBL" id="JACAZI010000011">
    <property type="protein sequence ID" value="KAF7349039.1"/>
    <property type="molecule type" value="Genomic_DNA"/>
</dbReference>
<feature type="transmembrane region" description="Helical" evidence="2">
    <location>
        <begin position="41"/>
        <end position="69"/>
    </location>
</feature>
<gene>
    <name evidence="4" type="ORF">MVEN_01425500</name>
</gene>
<feature type="domain" description="DUF6533" evidence="3">
    <location>
        <begin position="12"/>
        <end position="58"/>
    </location>
</feature>
<keyword evidence="2" id="KW-0472">Membrane</keyword>
<feature type="transmembrane region" description="Helical" evidence="2">
    <location>
        <begin position="114"/>
        <end position="135"/>
    </location>
</feature>
<feature type="region of interest" description="Disordered" evidence="1">
    <location>
        <begin position="308"/>
        <end position="332"/>
    </location>
</feature>
<feature type="transmembrane region" description="Helical" evidence="2">
    <location>
        <begin position="81"/>
        <end position="102"/>
    </location>
</feature>
<protein>
    <recommendedName>
        <fullName evidence="3">DUF6533 domain-containing protein</fullName>
    </recommendedName>
</protein>
<evidence type="ECO:0000313" key="5">
    <source>
        <dbReference type="Proteomes" id="UP000620124"/>
    </source>
</evidence>
<keyword evidence="5" id="KW-1185">Reference proteome</keyword>
<accession>A0A8H6XZ67</accession>
<proteinExistence type="predicted"/>
<feature type="transmembrane region" description="Helical" evidence="2">
    <location>
        <begin position="206"/>
        <end position="224"/>
    </location>
</feature>
<feature type="compositionally biased region" description="Polar residues" evidence="1">
    <location>
        <begin position="264"/>
        <end position="273"/>
    </location>
</feature>
<organism evidence="4 5">
    <name type="scientific">Mycena venus</name>
    <dbReference type="NCBI Taxonomy" id="2733690"/>
    <lineage>
        <taxon>Eukaryota</taxon>
        <taxon>Fungi</taxon>
        <taxon>Dikarya</taxon>
        <taxon>Basidiomycota</taxon>
        <taxon>Agaricomycotina</taxon>
        <taxon>Agaricomycetes</taxon>
        <taxon>Agaricomycetidae</taxon>
        <taxon>Agaricales</taxon>
        <taxon>Marasmiineae</taxon>
        <taxon>Mycenaceae</taxon>
        <taxon>Mycena</taxon>
    </lineage>
</organism>